<sequence>MSLSVVVFIWVSFFPPELFSVIMRVTFMLVHLTADSAAVAAPAAVVVADVESEPADWLDLPAASFGLAEPRSGMKSISPVLAAVAAAARLEEGVANICLPLRLQASPSLQYSSVAGQ</sequence>
<accession>A0A8D8UHR9</accession>
<evidence type="ECO:0000313" key="1">
    <source>
        <dbReference type="EMBL" id="CAG6706343.1"/>
    </source>
</evidence>
<protein>
    <submittedName>
        <fullName evidence="1">Uncharacterized protein</fullName>
    </submittedName>
</protein>
<reference evidence="1" key="1">
    <citation type="submission" date="2021-05" db="EMBL/GenBank/DDBJ databases">
        <authorList>
            <person name="Alioto T."/>
            <person name="Alioto T."/>
            <person name="Gomez Garrido J."/>
        </authorList>
    </citation>
    <scope>NUCLEOTIDE SEQUENCE</scope>
</reference>
<dbReference type="AlphaFoldDB" id="A0A8D8UHR9"/>
<organism evidence="1">
    <name type="scientific">Cacopsylla melanoneura</name>
    <dbReference type="NCBI Taxonomy" id="428564"/>
    <lineage>
        <taxon>Eukaryota</taxon>
        <taxon>Metazoa</taxon>
        <taxon>Ecdysozoa</taxon>
        <taxon>Arthropoda</taxon>
        <taxon>Hexapoda</taxon>
        <taxon>Insecta</taxon>
        <taxon>Pterygota</taxon>
        <taxon>Neoptera</taxon>
        <taxon>Paraneoptera</taxon>
        <taxon>Hemiptera</taxon>
        <taxon>Sternorrhyncha</taxon>
        <taxon>Psylloidea</taxon>
        <taxon>Psyllidae</taxon>
        <taxon>Psyllinae</taxon>
        <taxon>Cacopsylla</taxon>
    </lineage>
</organism>
<name>A0A8D8UHR9_9HEMI</name>
<proteinExistence type="predicted"/>
<dbReference type="EMBL" id="HBUF01343164">
    <property type="protein sequence ID" value="CAG6706343.1"/>
    <property type="molecule type" value="Transcribed_RNA"/>
</dbReference>